<accession>G7E6K7</accession>
<dbReference type="GO" id="GO:0003712">
    <property type="term" value="F:transcription coregulator activity"/>
    <property type="evidence" value="ECO:0007669"/>
    <property type="project" value="InterPro"/>
</dbReference>
<reference evidence="8 9" key="1">
    <citation type="journal article" date="2011" name="J. Gen. Appl. Microbiol.">
        <title>Draft genome sequencing of the enigmatic basidiomycete Mixia osmundae.</title>
        <authorList>
            <person name="Nishida H."/>
            <person name="Nagatsuka Y."/>
            <person name="Sugiyama J."/>
        </authorList>
    </citation>
    <scope>NUCLEOTIDE SEQUENCE [LARGE SCALE GENOMIC DNA]</scope>
    <source>
        <strain evidence="9">CBS 9802 / IAM 14324 / JCM 22182 / KY 12970</strain>
    </source>
</reference>
<comment type="subcellular location">
    <subcellularLocation>
        <location evidence="1">Nucleus</location>
    </subcellularLocation>
</comment>
<dbReference type="EMBL" id="BABT02000152">
    <property type="protein sequence ID" value="GAA98467.1"/>
    <property type="molecule type" value="Genomic_DNA"/>
</dbReference>
<evidence type="ECO:0000313" key="9">
    <source>
        <dbReference type="Proteomes" id="UP000009131"/>
    </source>
</evidence>
<dbReference type="PANTHER" id="PTHR40630:SF1">
    <property type="entry name" value="DNA-BINDING PROTEIN"/>
    <property type="match status" value="1"/>
</dbReference>
<comment type="similarity">
    <text evidence="2">Belongs to the Mediator complex subunit 22 family.</text>
</comment>
<keyword evidence="5" id="KW-0539">Nucleus</keyword>
<feature type="coiled-coil region" evidence="6">
    <location>
        <begin position="124"/>
        <end position="151"/>
    </location>
</feature>
<evidence type="ECO:0000313" key="8">
    <source>
        <dbReference type="EMBL" id="GAA98467.1"/>
    </source>
</evidence>
<dbReference type="InterPro" id="IPR021487">
    <property type="entry name" value="DUF3140"/>
</dbReference>
<evidence type="ECO:0000256" key="6">
    <source>
        <dbReference type="SAM" id="Coils"/>
    </source>
</evidence>
<dbReference type="HOGENOM" id="CLU_102305_1_0_1"/>
<gene>
    <name evidence="8" type="primary">Mo05153</name>
    <name evidence="8" type="ORF">E5Q_05153</name>
</gene>
<evidence type="ECO:0000256" key="5">
    <source>
        <dbReference type="ARBA" id="ARBA00023242"/>
    </source>
</evidence>
<dbReference type="Pfam" id="PF06179">
    <property type="entry name" value="Med22"/>
    <property type="match status" value="1"/>
</dbReference>
<protein>
    <recommendedName>
        <fullName evidence="10">Mediator complex subunit 22</fullName>
    </recommendedName>
</protein>
<reference evidence="8 9" key="2">
    <citation type="journal article" date="2012" name="Open Biol.">
        <title>Characteristics of nucleosomes and linker DNA regions on the genome of the basidiomycete Mixia osmundae revealed by mono- and dinucleosome mapping.</title>
        <authorList>
            <person name="Nishida H."/>
            <person name="Kondo S."/>
            <person name="Matsumoto T."/>
            <person name="Suzuki Y."/>
            <person name="Yoshikawa H."/>
            <person name="Taylor T.D."/>
            <person name="Sugiyama J."/>
        </authorList>
    </citation>
    <scope>NUCLEOTIDE SEQUENCE [LARGE SCALE GENOMIC DNA]</scope>
    <source>
        <strain evidence="9">CBS 9802 / IAM 14324 / JCM 22182 / KY 12970</strain>
    </source>
</reference>
<proteinExistence type="inferred from homology"/>
<dbReference type="OMA" id="CRAESMI"/>
<dbReference type="GO" id="GO:0006357">
    <property type="term" value="P:regulation of transcription by RNA polymerase II"/>
    <property type="evidence" value="ECO:0007669"/>
    <property type="project" value="InterPro"/>
</dbReference>
<dbReference type="STRING" id="764103.G7E6K7"/>
<sequence length="152" mass="16798">MSSAGQTPLRTDAPRRTAAAQQRLGAAHRHGQGEQEQIDSDTYLDKLEELLNGRVDENVGNLARSLGELVRSAAAGPKDKYKVAQEALESQERADSMIRSVENLLSLTHTLKMIYLLCDERTLLDIQQARTTELQSEIDALRNDLQSALDAP</sequence>
<evidence type="ECO:0000256" key="1">
    <source>
        <dbReference type="ARBA" id="ARBA00004123"/>
    </source>
</evidence>
<dbReference type="AlphaFoldDB" id="G7E6K7"/>
<evidence type="ECO:0000256" key="3">
    <source>
        <dbReference type="ARBA" id="ARBA00023015"/>
    </source>
</evidence>
<dbReference type="InParanoid" id="G7E6K7"/>
<comment type="caution">
    <text evidence="8">The sequence shown here is derived from an EMBL/GenBank/DDBJ whole genome shotgun (WGS) entry which is preliminary data.</text>
</comment>
<keyword evidence="6" id="KW-0175">Coiled coil</keyword>
<dbReference type="RefSeq" id="XP_014568939.1">
    <property type="nucleotide sequence ID" value="XM_014713453.1"/>
</dbReference>
<keyword evidence="3" id="KW-0805">Transcription regulation</keyword>
<dbReference type="OrthoDB" id="203279at2759"/>
<dbReference type="GO" id="GO:0016592">
    <property type="term" value="C:mediator complex"/>
    <property type="evidence" value="ECO:0007669"/>
    <property type="project" value="InterPro"/>
</dbReference>
<keyword evidence="9" id="KW-1185">Reference proteome</keyword>
<dbReference type="eggNOG" id="ENOG502SF5N">
    <property type="taxonomic scope" value="Eukaryota"/>
</dbReference>
<evidence type="ECO:0000256" key="4">
    <source>
        <dbReference type="ARBA" id="ARBA00023163"/>
    </source>
</evidence>
<evidence type="ECO:0000256" key="7">
    <source>
        <dbReference type="SAM" id="MobiDB-lite"/>
    </source>
</evidence>
<name>G7E6K7_MIXOS</name>
<feature type="region of interest" description="Disordered" evidence="7">
    <location>
        <begin position="1"/>
        <end position="39"/>
    </location>
</feature>
<dbReference type="Proteomes" id="UP000009131">
    <property type="component" value="Unassembled WGS sequence"/>
</dbReference>
<dbReference type="PANTHER" id="PTHR40630">
    <property type="entry name" value="POSSIBLE DNA-BINDING PROTEIN"/>
    <property type="match status" value="1"/>
</dbReference>
<keyword evidence="4" id="KW-0804">Transcription</keyword>
<evidence type="ECO:0000256" key="2">
    <source>
        <dbReference type="ARBA" id="ARBA00005942"/>
    </source>
</evidence>
<organism evidence="8 9">
    <name type="scientific">Mixia osmundae (strain CBS 9802 / IAM 14324 / JCM 22182 / KY 12970)</name>
    <dbReference type="NCBI Taxonomy" id="764103"/>
    <lineage>
        <taxon>Eukaryota</taxon>
        <taxon>Fungi</taxon>
        <taxon>Dikarya</taxon>
        <taxon>Basidiomycota</taxon>
        <taxon>Pucciniomycotina</taxon>
        <taxon>Mixiomycetes</taxon>
        <taxon>Mixiales</taxon>
        <taxon>Mixiaceae</taxon>
        <taxon>Mixia</taxon>
    </lineage>
</organism>
<evidence type="ECO:0008006" key="10">
    <source>
        <dbReference type="Google" id="ProtNLM"/>
    </source>
</evidence>
<dbReference type="InterPro" id="IPR009332">
    <property type="entry name" value="Med22"/>
</dbReference>